<sequence>MFDKETYCILGLSAALQGTIAGCVWYSSQKGERVVLY</sequence>
<dbReference type="EMBL" id="PP780467">
    <property type="protein sequence ID" value="XCD23604.1"/>
    <property type="molecule type" value="Genomic_DNA"/>
</dbReference>
<reference evidence="1" key="1">
    <citation type="submission" date="2024-05" db="EMBL/GenBank/DDBJ databases">
        <authorList>
            <person name="Kwon M."/>
            <person name="Moon K."/>
        </authorList>
    </citation>
    <scope>NUCLEOTIDE SEQUENCE</scope>
</reference>
<accession>A0AAU8BT54</accession>
<evidence type="ECO:0000313" key="1">
    <source>
        <dbReference type="EMBL" id="XCD23604.1"/>
    </source>
</evidence>
<protein>
    <submittedName>
        <fullName evidence="1">Uncharacterized protein</fullName>
    </submittedName>
</protein>
<organism evidence="1">
    <name type="scientific">Xanthomonas phage MK21</name>
    <dbReference type="NCBI Taxonomy" id="3148942"/>
    <lineage>
        <taxon>Viruses</taxon>
        <taxon>Duplodnaviria</taxon>
        <taxon>Heunggongvirae</taxon>
        <taxon>Uroviricota</taxon>
        <taxon>Caudoviricetes</taxon>
    </lineage>
</organism>
<reference evidence="1" key="2">
    <citation type="submission" date="2024-06" db="EMBL/GenBank/DDBJ databases">
        <title>Novel bacteriophage MK21 infecting Xanthomonas citri.</title>
        <authorList>
            <person name="Song S.-H."/>
            <person name="Lee A.H."/>
            <person name="Choi K.-M."/>
            <person name="Oh D."/>
            <person name="Park J.-G."/>
        </authorList>
    </citation>
    <scope>NUCLEOTIDE SEQUENCE</scope>
</reference>
<name>A0AAU8BT54_9CAUD</name>
<dbReference type="PROSITE" id="PS51257">
    <property type="entry name" value="PROKAR_LIPOPROTEIN"/>
    <property type="match status" value="1"/>
</dbReference>
<proteinExistence type="predicted"/>